<keyword evidence="7" id="KW-1185">Reference proteome</keyword>
<evidence type="ECO:0000256" key="2">
    <source>
        <dbReference type="ARBA" id="ARBA00022801"/>
    </source>
</evidence>
<feature type="domain" description="TIR" evidence="5">
    <location>
        <begin position="126"/>
        <end position="264"/>
    </location>
</feature>
<dbReference type="Gramene" id="CDF36327">
    <property type="protein sequence ID" value="CDF36327"/>
    <property type="gene ID" value="CHC_T00008669001"/>
</dbReference>
<dbReference type="PANTHER" id="PTHR32009:SF39">
    <property type="entry name" value="TIR DOMAIN-CONTAINING PROTEIN"/>
    <property type="match status" value="1"/>
</dbReference>
<keyword evidence="2" id="KW-0378">Hydrolase</keyword>
<dbReference type="InterPro" id="IPR000157">
    <property type="entry name" value="TIR_dom"/>
</dbReference>
<dbReference type="GO" id="GO:0061809">
    <property type="term" value="F:NAD+ nucleosidase activity, cyclic ADP-ribose generating"/>
    <property type="evidence" value="ECO:0007669"/>
    <property type="project" value="UniProtKB-EC"/>
</dbReference>
<dbReference type="PANTHER" id="PTHR32009">
    <property type="entry name" value="TMV RESISTANCE PROTEIN N-LIKE"/>
    <property type="match status" value="1"/>
</dbReference>
<dbReference type="Pfam" id="PF13676">
    <property type="entry name" value="TIR_2"/>
    <property type="match status" value="1"/>
</dbReference>
<dbReference type="GO" id="GO:0007165">
    <property type="term" value="P:signal transduction"/>
    <property type="evidence" value="ECO:0007669"/>
    <property type="project" value="InterPro"/>
</dbReference>
<dbReference type="AlphaFoldDB" id="R7QCU2"/>
<accession>R7QCU2</accession>
<sequence>MSTVFRSNKSVTTPVQYSTLTLSLRWNVDFVGKLASDAAILALRLQLKETGGVMVSFVSQKRHIEWKVFARDPVSVAKRCLIDVEAFSSRLWQLMPEMEKYHGPARPEALRSLTVIQRTSKEVGMKAVDVFISHAGPDKLTIANPLFDKLRGEGFSCFLDKKSMKAGDCASEEMIPAMESVKIGVFILSPEFAARRWPMKELRCFLRRRRDARSSGAAPPILIPVFYRLGVSECRSFKPEQYMDENGSNLLEAEKFYTKERQKEATAWVFPLQVQPQTAKEGGCSTVPKGSVELRFPKWDLRKDSPAYSKAFSQICSASLGTSELRQTIPKRQCKGSAISLETQRFVLAIAPTHHEL</sequence>
<dbReference type="InterPro" id="IPR035897">
    <property type="entry name" value="Toll_tir_struct_dom_sf"/>
</dbReference>
<proteinExistence type="predicted"/>
<dbReference type="OrthoDB" id="1357022at2759"/>
<dbReference type="SUPFAM" id="SSF52200">
    <property type="entry name" value="Toll/Interleukin receptor TIR domain"/>
    <property type="match status" value="1"/>
</dbReference>
<dbReference type="KEGG" id="ccp:CHC_T00008669001"/>
<gene>
    <name evidence="6" type="ORF">CHC_T00008669001</name>
</gene>
<evidence type="ECO:0000256" key="3">
    <source>
        <dbReference type="ARBA" id="ARBA00023027"/>
    </source>
</evidence>
<dbReference type="EMBL" id="HG001771">
    <property type="protein sequence ID" value="CDF36327.1"/>
    <property type="molecule type" value="Genomic_DNA"/>
</dbReference>
<evidence type="ECO:0000256" key="1">
    <source>
        <dbReference type="ARBA" id="ARBA00011982"/>
    </source>
</evidence>
<name>R7QCU2_CHOCR</name>
<protein>
    <recommendedName>
        <fullName evidence="1">ADP-ribosyl cyclase/cyclic ADP-ribose hydrolase</fullName>
        <ecNumber evidence="1">3.2.2.6</ecNumber>
    </recommendedName>
</protein>
<dbReference type="PhylomeDB" id="R7QCU2"/>
<evidence type="ECO:0000256" key="4">
    <source>
        <dbReference type="ARBA" id="ARBA00047304"/>
    </source>
</evidence>
<dbReference type="PROSITE" id="PS50104">
    <property type="entry name" value="TIR"/>
    <property type="match status" value="1"/>
</dbReference>
<evidence type="ECO:0000313" key="7">
    <source>
        <dbReference type="Proteomes" id="UP000012073"/>
    </source>
</evidence>
<comment type="catalytic activity">
    <reaction evidence="4">
        <text>NAD(+) + H2O = ADP-D-ribose + nicotinamide + H(+)</text>
        <dbReference type="Rhea" id="RHEA:16301"/>
        <dbReference type="ChEBI" id="CHEBI:15377"/>
        <dbReference type="ChEBI" id="CHEBI:15378"/>
        <dbReference type="ChEBI" id="CHEBI:17154"/>
        <dbReference type="ChEBI" id="CHEBI:57540"/>
        <dbReference type="ChEBI" id="CHEBI:57967"/>
        <dbReference type="EC" id="3.2.2.6"/>
    </reaction>
    <physiologicalReaction direction="left-to-right" evidence="4">
        <dbReference type="Rhea" id="RHEA:16302"/>
    </physiologicalReaction>
</comment>
<dbReference type="GeneID" id="17323850"/>
<evidence type="ECO:0000259" key="5">
    <source>
        <dbReference type="PROSITE" id="PS50104"/>
    </source>
</evidence>
<dbReference type="Proteomes" id="UP000012073">
    <property type="component" value="Unassembled WGS sequence"/>
</dbReference>
<keyword evidence="3" id="KW-0520">NAD</keyword>
<dbReference type="RefSeq" id="XP_005716146.1">
    <property type="nucleotide sequence ID" value="XM_005716089.1"/>
</dbReference>
<dbReference type="Gene3D" id="3.40.50.10140">
    <property type="entry name" value="Toll/interleukin-1 receptor homology (TIR) domain"/>
    <property type="match status" value="1"/>
</dbReference>
<reference evidence="7" key="1">
    <citation type="journal article" date="2013" name="Proc. Natl. Acad. Sci. U.S.A.">
        <title>Genome structure and metabolic features in the red seaweed Chondrus crispus shed light on evolution of the Archaeplastida.</title>
        <authorList>
            <person name="Collen J."/>
            <person name="Porcel B."/>
            <person name="Carre W."/>
            <person name="Ball S.G."/>
            <person name="Chaparro C."/>
            <person name="Tonon T."/>
            <person name="Barbeyron T."/>
            <person name="Michel G."/>
            <person name="Noel B."/>
            <person name="Valentin K."/>
            <person name="Elias M."/>
            <person name="Artiguenave F."/>
            <person name="Arun A."/>
            <person name="Aury J.M."/>
            <person name="Barbosa-Neto J.F."/>
            <person name="Bothwell J.H."/>
            <person name="Bouget F.Y."/>
            <person name="Brillet L."/>
            <person name="Cabello-Hurtado F."/>
            <person name="Capella-Gutierrez S."/>
            <person name="Charrier B."/>
            <person name="Cladiere L."/>
            <person name="Cock J.M."/>
            <person name="Coelho S.M."/>
            <person name="Colleoni C."/>
            <person name="Czjzek M."/>
            <person name="Da Silva C."/>
            <person name="Delage L."/>
            <person name="Denoeud F."/>
            <person name="Deschamps P."/>
            <person name="Dittami S.M."/>
            <person name="Gabaldon T."/>
            <person name="Gachon C.M."/>
            <person name="Groisillier A."/>
            <person name="Herve C."/>
            <person name="Jabbari K."/>
            <person name="Katinka M."/>
            <person name="Kloareg B."/>
            <person name="Kowalczyk N."/>
            <person name="Labadie K."/>
            <person name="Leblanc C."/>
            <person name="Lopez P.J."/>
            <person name="McLachlan D.H."/>
            <person name="Meslet-Cladiere L."/>
            <person name="Moustafa A."/>
            <person name="Nehr Z."/>
            <person name="Nyvall Collen P."/>
            <person name="Panaud O."/>
            <person name="Partensky F."/>
            <person name="Poulain J."/>
            <person name="Rensing S.A."/>
            <person name="Rousvoal S."/>
            <person name="Samson G."/>
            <person name="Symeonidi A."/>
            <person name="Weissenbach J."/>
            <person name="Zambounis A."/>
            <person name="Wincker P."/>
            <person name="Boyen C."/>
        </authorList>
    </citation>
    <scope>NUCLEOTIDE SEQUENCE [LARGE SCALE GENOMIC DNA]</scope>
    <source>
        <strain evidence="7">cv. Stackhouse</strain>
    </source>
</reference>
<evidence type="ECO:0000313" key="6">
    <source>
        <dbReference type="EMBL" id="CDF36327.1"/>
    </source>
</evidence>
<dbReference type="EC" id="3.2.2.6" evidence="1"/>
<organism evidence="6 7">
    <name type="scientific">Chondrus crispus</name>
    <name type="common">Carrageen Irish moss</name>
    <name type="synonym">Polymorpha crispa</name>
    <dbReference type="NCBI Taxonomy" id="2769"/>
    <lineage>
        <taxon>Eukaryota</taxon>
        <taxon>Rhodophyta</taxon>
        <taxon>Florideophyceae</taxon>
        <taxon>Rhodymeniophycidae</taxon>
        <taxon>Gigartinales</taxon>
        <taxon>Gigartinaceae</taxon>
        <taxon>Chondrus</taxon>
    </lineage>
</organism>